<dbReference type="EMBL" id="AMQN01006714">
    <property type="status" value="NOT_ANNOTATED_CDS"/>
    <property type="molecule type" value="Genomic_DNA"/>
</dbReference>
<feature type="compositionally biased region" description="Acidic residues" evidence="1">
    <location>
        <begin position="426"/>
        <end position="437"/>
    </location>
</feature>
<dbReference type="EMBL" id="KB299000">
    <property type="protein sequence ID" value="ELU08520.1"/>
    <property type="molecule type" value="Genomic_DNA"/>
</dbReference>
<reference evidence="4" key="3">
    <citation type="submission" date="2015-06" db="UniProtKB">
        <authorList>
            <consortium name="EnsemblMetazoa"/>
        </authorList>
    </citation>
    <scope>IDENTIFICATION</scope>
</reference>
<feature type="region of interest" description="Disordered" evidence="1">
    <location>
        <begin position="405"/>
        <end position="445"/>
    </location>
</feature>
<dbReference type="InterPro" id="IPR052579">
    <property type="entry name" value="Zinc_finger_SWIM"/>
</dbReference>
<evidence type="ECO:0000313" key="4">
    <source>
        <dbReference type="EnsemblMetazoa" id="CapteP204771"/>
    </source>
</evidence>
<reference evidence="3 5" key="2">
    <citation type="journal article" date="2013" name="Nature">
        <title>Insights into bilaterian evolution from three spiralian genomes.</title>
        <authorList>
            <person name="Simakov O."/>
            <person name="Marletaz F."/>
            <person name="Cho S.J."/>
            <person name="Edsinger-Gonzales E."/>
            <person name="Havlak P."/>
            <person name="Hellsten U."/>
            <person name="Kuo D.H."/>
            <person name="Larsson T."/>
            <person name="Lv J."/>
            <person name="Arendt D."/>
            <person name="Savage R."/>
            <person name="Osoegawa K."/>
            <person name="de Jong P."/>
            <person name="Grimwood J."/>
            <person name="Chapman J.A."/>
            <person name="Shapiro H."/>
            <person name="Aerts A."/>
            <person name="Otillar R.P."/>
            <person name="Terry A.Y."/>
            <person name="Boore J.L."/>
            <person name="Grigoriev I.V."/>
            <person name="Lindberg D.R."/>
            <person name="Seaver E.C."/>
            <person name="Weisblat D.A."/>
            <person name="Putnam N.H."/>
            <person name="Rokhsar D.S."/>
        </authorList>
    </citation>
    <scope>NUCLEOTIDE SEQUENCE</scope>
    <source>
        <strain evidence="3 5">I ESC-2004</strain>
    </source>
</reference>
<feature type="compositionally biased region" description="Low complexity" evidence="1">
    <location>
        <begin position="408"/>
        <end position="423"/>
    </location>
</feature>
<accession>R7UQS1</accession>
<protein>
    <submittedName>
        <fullName evidence="3 4">Uncharacterized protein</fullName>
    </submittedName>
</protein>
<evidence type="ECO:0000313" key="3">
    <source>
        <dbReference type="EMBL" id="ELU08520.1"/>
    </source>
</evidence>
<name>R7UQS1_CAPTE</name>
<evidence type="ECO:0000256" key="2">
    <source>
        <dbReference type="SAM" id="SignalP"/>
    </source>
</evidence>
<dbReference type="EnsemblMetazoa" id="CapteT204771">
    <property type="protein sequence ID" value="CapteP204771"/>
    <property type="gene ID" value="CapteG204771"/>
</dbReference>
<dbReference type="PANTHER" id="PTHR31569:SF4">
    <property type="entry name" value="SWIM-TYPE DOMAIN-CONTAINING PROTEIN"/>
    <property type="match status" value="1"/>
</dbReference>
<evidence type="ECO:0000313" key="5">
    <source>
        <dbReference type="Proteomes" id="UP000014760"/>
    </source>
</evidence>
<dbReference type="PANTHER" id="PTHR31569">
    <property type="entry name" value="SWIM-TYPE DOMAIN-CONTAINING PROTEIN"/>
    <property type="match status" value="1"/>
</dbReference>
<dbReference type="HOGENOM" id="CLU_525029_0_0_1"/>
<keyword evidence="5" id="KW-1185">Reference proteome</keyword>
<evidence type="ECO:0000256" key="1">
    <source>
        <dbReference type="SAM" id="MobiDB-lite"/>
    </source>
</evidence>
<dbReference type="Proteomes" id="UP000014760">
    <property type="component" value="Unassembled WGS sequence"/>
</dbReference>
<gene>
    <name evidence="3" type="ORF">CAPTEDRAFT_204771</name>
</gene>
<sequence length="519" mass="58714">MHILKASIFAILIFAVDRDLEHSEIKFLAKINEFTRSFTYVAQTFSYVYNSCHKSGRRTTMARSDTSVAMMIGPDLYALYQKQRPLTESSVRKLIKLKVSTKVLHDHAQKEFSKNLTCRDEIKGEDGVHQNQAQLLLRAIEEEKAKDLGLVLEVGMDEDRMEHAKKEVKDKLKEACSKLVECRALEEYEKRLEELRGVHEVFYRYFVKNWDSKREMWAMFAHNGRVNFGDQTSNRIESFHQKLKSEVPRFGPLDITFENVMLVLSTLENTITHRLFKKVMRRIPTNERKLQQSLTPYAFKQVQEQIAEAHAYSCDAANWEVKVWKIQQSRDGVQQRIVSHGSQNFQMYMNALKVFEEAVAQHKIVVVFASLGPGDENEHVSEQSVVSGDSSSVVDIVVDRTGAERVGEQTQQSVVSQGSSGAVDRIEDDGVGDVMDSEGDRSVGEAPGTEVMAMQHDGERKMVSFQDISHSIQAPTTQKSVGRPAGFGQSVIGTTRKRGKKGDLKISKKAKADEDVICA</sequence>
<proteinExistence type="predicted"/>
<keyword evidence="2" id="KW-0732">Signal</keyword>
<organism evidence="3">
    <name type="scientific">Capitella teleta</name>
    <name type="common">Polychaete worm</name>
    <dbReference type="NCBI Taxonomy" id="283909"/>
    <lineage>
        <taxon>Eukaryota</taxon>
        <taxon>Metazoa</taxon>
        <taxon>Spiralia</taxon>
        <taxon>Lophotrochozoa</taxon>
        <taxon>Annelida</taxon>
        <taxon>Polychaeta</taxon>
        <taxon>Sedentaria</taxon>
        <taxon>Scolecida</taxon>
        <taxon>Capitellidae</taxon>
        <taxon>Capitella</taxon>
    </lineage>
</organism>
<dbReference type="OrthoDB" id="92090at2759"/>
<dbReference type="STRING" id="283909.R7UQS1"/>
<feature type="chain" id="PRO_5008788276" evidence="2">
    <location>
        <begin position="19"/>
        <end position="519"/>
    </location>
</feature>
<dbReference type="AlphaFoldDB" id="R7UQS1"/>
<reference evidence="5" key="1">
    <citation type="submission" date="2012-12" db="EMBL/GenBank/DDBJ databases">
        <authorList>
            <person name="Hellsten U."/>
            <person name="Grimwood J."/>
            <person name="Chapman J.A."/>
            <person name="Shapiro H."/>
            <person name="Aerts A."/>
            <person name="Otillar R.P."/>
            <person name="Terry A.Y."/>
            <person name="Boore J.L."/>
            <person name="Simakov O."/>
            <person name="Marletaz F."/>
            <person name="Cho S.-J."/>
            <person name="Edsinger-Gonzales E."/>
            <person name="Havlak P."/>
            <person name="Kuo D.-H."/>
            <person name="Larsson T."/>
            <person name="Lv J."/>
            <person name="Arendt D."/>
            <person name="Savage R."/>
            <person name="Osoegawa K."/>
            <person name="de Jong P."/>
            <person name="Lindberg D.R."/>
            <person name="Seaver E.C."/>
            <person name="Weisblat D.A."/>
            <person name="Putnam N.H."/>
            <person name="Grigoriev I.V."/>
            <person name="Rokhsar D.S."/>
        </authorList>
    </citation>
    <scope>NUCLEOTIDE SEQUENCE</scope>
    <source>
        <strain evidence="5">I ESC-2004</strain>
    </source>
</reference>
<feature type="region of interest" description="Disordered" evidence="1">
    <location>
        <begin position="474"/>
        <end position="507"/>
    </location>
</feature>
<feature type="signal peptide" evidence="2">
    <location>
        <begin position="1"/>
        <end position="18"/>
    </location>
</feature>